<dbReference type="InterPro" id="IPR050172">
    <property type="entry name" value="SsuD_RutA_monooxygenase"/>
</dbReference>
<dbReference type="OrthoDB" id="3284378at2"/>
<dbReference type="SUPFAM" id="SSF51679">
    <property type="entry name" value="Bacterial luciferase-like"/>
    <property type="match status" value="1"/>
</dbReference>
<keyword evidence="4" id="KW-0503">Monooxygenase</keyword>
<keyword evidence="7" id="KW-1185">Reference proteome</keyword>
<dbReference type="EMBL" id="BIFT01000002">
    <property type="protein sequence ID" value="GCE30045.1"/>
    <property type="molecule type" value="Genomic_DNA"/>
</dbReference>
<reference evidence="7" key="1">
    <citation type="submission" date="2018-12" db="EMBL/GenBank/DDBJ databases">
        <title>Tengunoibacter tsumagoiensis gen. nov., sp. nov., Dictyobacter kobayashii sp. nov., D. alpinus sp. nov., and D. joshuensis sp. nov. and description of Dictyobacteraceae fam. nov. within the order Ktedonobacterales isolated from Tengu-no-mugimeshi.</title>
        <authorList>
            <person name="Wang C.M."/>
            <person name="Zheng Y."/>
            <person name="Sakai Y."/>
            <person name="Toyoda A."/>
            <person name="Minakuchi Y."/>
            <person name="Abe K."/>
            <person name="Yokota A."/>
            <person name="Yabe S."/>
        </authorList>
    </citation>
    <scope>NUCLEOTIDE SEQUENCE [LARGE SCALE GENOMIC DNA]</scope>
    <source>
        <strain evidence="7">Uno16</strain>
    </source>
</reference>
<accession>A0A402BF77</accession>
<dbReference type="AlphaFoldDB" id="A0A402BF77"/>
<organism evidence="6 7">
    <name type="scientific">Dictyobacter alpinus</name>
    <dbReference type="NCBI Taxonomy" id="2014873"/>
    <lineage>
        <taxon>Bacteria</taxon>
        <taxon>Bacillati</taxon>
        <taxon>Chloroflexota</taxon>
        <taxon>Ktedonobacteria</taxon>
        <taxon>Ktedonobacterales</taxon>
        <taxon>Dictyobacteraceae</taxon>
        <taxon>Dictyobacter</taxon>
    </lineage>
</organism>
<dbReference type="Proteomes" id="UP000287171">
    <property type="component" value="Unassembled WGS sequence"/>
</dbReference>
<dbReference type="PANTHER" id="PTHR42847">
    <property type="entry name" value="ALKANESULFONATE MONOOXYGENASE"/>
    <property type="match status" value="1"/>
</dbReference>
<keyword evidence="3" id="KW-0560">Oxidoreductase</keyword>
<proteinExistence type="predicted"/>
<dbReference type="InterPro" id="IPR019921">
    <property type="entry name" value="Lucif-like_OxRdtase_Rv2161c"/>
</dbReference>
<gene>
    <name evidence="6" type="ORF">KDA_55290</name>
</gene>
<evidence type="ECO:0000259" key="5">
    <source>
        <dbReference type="Pfam" id="PF00296"/>
    </source>
</evidence>
<dbReference type="InterPro" id="IPR011251">
    <property type="entry name" value="Luciferase-like_dom"/>
</dbReference>
<dbReference type="Pfam" id="PF00296">
    <property type="entry name" value="Bac_luciferase"/>
    <property type="match status" value="1"/>
</dbReference>
<dbReference type="InterPro" id="IPR036661">
    <property type="entry name" value="Luciferase-like_sf"/>
</dbReference>
<sequence length="282" mass="30858">MKFGLFSMNSFVCSSPEVAVKIAQLAESAGFESLWAGEHVVLPDPQVPPSPAAPDDRMLDPVVALTYLAAHTHQVRLGTGILILPQHNPLVLAKALASLDTLSDGRLIVGIGAGYLEPEFRALGVPFADRGARTDDYLAAMRAIWTQPQPAYHSRFVSFEHVQAHPQPSRALPVVVGGQSVSAYRRAIKFGTGWYGWSLDLAATAHALDQIEEVRKRHPRPEELGKLEISITPPPRGITLEDAKRYADLGVDRLILLPSRRFNEVNLKAFVSQIGETVLNHL</sequence>
<protein>
    <submittedName>
        <fullName evidence="6">LLM class F420-dependent oxidoreductase</fullName>
    </submittedName>
</protein>
<keyword evidence="1" id="KW-0285">Flavoprotein</keyword>
<dbReference type="GO" id="GO:0046306">
    <property type="term" value="P:alkanesulfonate catabolic process"/>
    <property type="evidence" value="ECO:0007669"/>
    <property type="project" value="TreeGrafter"/>
</dbReference>
<evidence type="ECO:0000256" key="1">
    <source>
        <dbReference type="ARBA" id="ARBA00022630"/>
    </source>
</evidence>
<dbReference type="NCBIfam" id="TIGR03619">
    <property type="entry name" value="F420_Rv2161c"/>
    <property type="match status" value="1"/>
</dbReference>
<evidence type="ECO:0000313" key="7">
    <source>
        <dbReference type="Proteomes" id="UP000287171"/>
    </source>
</evidence>
<dbReference type="Gene3D" id="3.20.20.30">
    <property type="entry name" value="Luciferase-like domain"/>
    <property type="match status" value="1"/>
</dbReference>
<name>A0A402BF77_9CHLR</name>
<dbReference type="PANTHER" id="PTHR42847:SF4">
    <property type="entry name" value="ALKANESULFONATE MONOOXYGENASE-RELATED"/>
    <property type="match status" value="1"/>
</dbReference>
<comment type="caution">
    <text evidence="6">The sequence shown here is derived from an EMBL/GenBank/DDBJ whole genome shotgun (WGS) entry which is preliminary data.</text>
</comment>
<dbReference type="GO" id="GO:0008726">
    <property type="term" value="F:alkanesulfonate monooxygenase activity"/>
    <property type="evidence" value="ECO:0007669"/>
    <property type="project" value="TreeGrafter"/>
</dbReference>
<evidence type="ECO:0000256" key="4">
    <source>
        <dbReference type="ARBA" id="ARBA00023033"/>
    </source>
</evidence>
<evidence type="ECO:0000256" key="3">
    <source>
        <dbReference type="ARBA" id="ARBA00023002"/>
    </source>
</evidence>
<keyword evidence="2" id="KW-0288">FMN</keyword>
<evidence type="ECO:0000256" key="2">
    <source>
        <dbReference type="ARBA" id="ARBA00022643"/>
    </source>
</evidence>
<evidence type="ECO:0000313" key="6">
    <source>
        <dbReference type="EMBL" id="GCE30045.1"/>
    </source>
</evidence>
<feature type="domain" description="Luciferase-like" evidence="5">
    <location>
        <begin position="1"/>
        <end position="230"/>
    </location>
</feature>